<dbReference type="InterPro" id="IPR036737">
    <property type="entry name" value="OmpA-like_sf"/>
</dbReference>
<accession>A0A4Z0V7U4</accession>
<feature type="signal peptide" evidence="2">
    <location>
        <begin position="1"/>
        <end position="21"/>
    </location>
</feature>
<organism evidence="4 5">
    <name type="scientific">Duncaniella freteri</name>
    <dbReference type="NCBI Taxonomy" id="2530391"/>
    <lineage>
        <taxon>Bacteria</taxon>
        <taxon>Pseudomonadati</taxon>
        <taxon>Bacteroidota</taxon>
        <taxon>Bacteroidia</taxon>
        <taxon>Bacteroidales</taxon>
        <taxon>Muribaculaceae</taxon>
        <taxon>Duncaniella</taxon>
    </lineage>
</organism>
<sequence>MKKSILLGFVAALFMGQSAMAQSAQEITYVEDPAQGYLFNSFSSNWFVSAEGGINYYFNSNNTKRDFFDRFSPNAGLWVGKWFSPIVGLRAGFNFTQVKGLSNDGGVGYYGDFRDGNVDYAKYKRNEFGAHLQAMLNLTNWWCGYRADRVYNGIIYAGAGYNWQTVPSWTANGRRDGWHHGSDDNLTASAGLINNFRVSDHVGLYLDLRAMLLTDEYRYSAPRKSNIDLQAYVGVTYNFNKSTWSAPIVPVIPEIPNCDEVEARLQAANGRIADLERQLRDCLNRPVQQVVEAEEGPLCTIYYTIGSSRISRVDNKVLNAVANVMKADTSKKYTVCGYADNYTGSAAVNDRLRKARANGVERVLLRNGVKADQLDVTTNDANLFGEGKEYVSLDRAVTIKANK</sequence>
<evidence type="ECO:0000256" key="1">
    <source>
        <dbReference type="SAM" id="Coils"/>
    </source>
</evidence>
<dbReference type="RefSeq" id="WP_135470665.1">
    <property type="nucleotide sequence ID" value="NZ_CASCNC010000049.1"/>
</dbReference>
<feature type="coiled-coil region" evidence="1">
    <location>
        <begin position="258"/>
        <end position="285"/>
    </location>
</feature>
<keyword evidence="2" id="KW-0732">Signal</keyword>
<gene>
    <name evidence="4" type="ORF">EZ315_03510</name>
</gene>
<dbReference type="Gene3D" id="3.30.1330.60">
    <property type="entry name" value="OmpA-like domain"/>
    <property type="match status" value="1"/>
</dbReference>
<dbReference type="SUPFAM" id="SSF103088">
    <property type="entry name" value="OmpA-like"/>
    <property type="match status" value="1"/>
</dbReference>
<evidence type="ECO:0000259" key="3">
    <source>
        <dbReference type="Pfam" id="PF00691"/>
    </source>
</evidence>
<dbReference type="InterPro" id="IPR006665">
    <property type="entry name" value="OmpA-like"/>
</dbReference>
<proteinExistence type="predicted"/>
<dbReference type="Proteomes" id="UP000297635">
    <property type="component" value="Unassembled WGS sequence"/>
</dbReference>
<feature type="domain" description="OmpA-like" evidence="3">
    <location>
        <begin position="302"/>
        <end position="377"/>
    </location>
</feature>
<evidence type="ECO:0000313" key="5">
    <source>
        <dbReference type="Proteomes" id="UP000297635"/>
    </source>
</evidence>
<comment type="caution">
    <text evidence="4">The sequence shown here is derived from an EMBL/GenBank/DDBJ whole genome shotgun (WGS) entry which is preliminary data.</text>
</comment>
<feature type="chain" id="PRO_5021394971" description="OmpA-like domain-containing protein" evidence="2">
    <location>
        <begin position="22"/>
        <end position="403"/>
    </location>
</feature>
<protein>
    <recommendedName>
        <fullName evidence="3">OmpA-like domain-containing protein</fullName>
    </recommendedName>
</protein>
<dbReference type="AlphaFoldDB" id="A0A4Z0V7U4"/>
<evidence type="ECO:0000313" key="4">
    <source>
        <dbReference type="EMBL" id="TGG39815.1"/>
    </source>
</evidence>
<dbReference type="Pfam" id="PF00691">
    <property type="entry name" value="OmpA"/>
    <property type="match status" value="1"/>
</dbReference>
<dbReference type="EMBL" id="SJSA01000001">
    <property type="protein sequence ID" value="TGG39815.1"/>
    <property type="molecule type" value="Genomic_DNA"/>
</dbReference>
<dbReference type="GeneID" id="82148846"/>
<keyword evidence="5" id="KW-1185">Reference proteome</keyword>
<reference evidence="4 5" key="1">
    <citation type="submission" date="2019-02" db="EMBL/GenBank/DDBJ databases">
        <title>Isolation and identification of novel species under the genus Muribaculum.</title>
        <authorList>
            <person name="Miyake S."/>
            <person name="Ding Y."/>
            <person name="Low A."/>
            <person name="Soh M."/>
            <person name="Seedorf H."/>
        </authorList>
    </citation>
    <scope>NUCLEOTIDE SEQUENCE [LARGE SCALE GENOMIC DNA]</scope>
    <source>
        <strain evidence="4 5">TLL-A3</strain>
    </source>
</reference>
<keyword evidence="1" id="KW-0175">Coiled coil</keyword>
<evidence type="ECO:0000256" key="2">
    <source>
        <dbReference type="SAM" id="SignalP"/>
    </source>
</evidence>
<name>A0A4Z0V7U4_9BACT</name>